<dbReference type="OrthoDB" id="5873684at2759"/>
<accession>A0A0B2W2X3</accession>
<dbReference type="Proteomes" id="UP000031036">
    <property type="component" value="Unassembled WGS sequence"/>
</dbReference>
<evidence type="ECO:0000313" key="2">
    <source>
        <dbReference type="Proteomes" id="UP000031036"/>
    </source>
</evidence>
<comment type="caution">
    <text evidence="1">The sequence shown here is derived from an EMBL/GenBank/DDBJ whole genome shotgun (WGS) entry which is preliminary data.</text>
</comment>
<evidence type="ECO:0000313" key="1">
    <source>
        <dbReference type="EMBL" id="KHN88298.1"/>
    </source>
</evidence>
<gene>
    <name evidence="1" type="ORF">Tcan_13761</name>
</gene>
<dbReference type="OMA" id="CSQEHLY"/>
<dbReference type="AlphaFoldDB" id="A0A0B2W2X3"/>
<dbReference type="EMBL" id="JPKZ01000255">
    <property type="protein sequence ID" value="KHN88298.1"/>
    <property type="molecule type" value="Genomic_DNA"/>
</dbReference>
<reference evidence="1 2" key="1">
    <citation type="submission" date="2014-11" db="EMBL/GenBank/DDBJ databases">
        <title>Genetic blueprint of the zoonotic pathogen Toxocara canis.</title>
        <authorList>
            <person name="Zhu X.-Q."/>
            <person name="Korhonen P.K."/>
            <person name="Cai H."/>
            <person name="Young N.D."/>
            <person name="Nejsum P."/>
            <person name="von Samson-Himmelstjerna G."/>
            <person name="Boag P.R."/>
            <person name="Tan P."/>
            <person name="Li Q."/>
            <person name="Min J."/>
            <person name="Yang Y."/>
            <person name="Wang X."/>
            <person name="Fang X."/>
            <person name="Hall R.S."/>
            <person name="Hofmann A."/>
            <person name="Sternberg P.W."/>
            <person name="Jex A.R."/>
            <person name="Gasser R.B."/>
        </authorList>
    </citation>
    <scope>NUCLEOTIDE SEQUENCE [LARGE SCALE GENOMIC DNA]</scope>
    <source>
        <strain evidence="1">PN_DK_2014</strain>
    </source>
</reference>
<organism evidence="1 2">
    <name type="scientific">Toxocara canis</name>
    <name type="common">Canine roundworm</name>
    <dbReference type="NCBI Taxonomy" id="6265"/>
    <lineage>
        <taxon>Eukaryota</taxon>
        <taxon>Metazoa</taxon>
        <taxon>Ecdysozoa</taxon>
        <taxon>Nematoda</taxon>
        <taxon>Chromadorea</taxon>
        <taxon>Rhabditida</taxon>
        <taxon>Spirurina</taxon>
        <taxon>Ascaridomorpha</taxon>
        <taxon>Ascaridoidea</taxon>
        <taxon>Toxocaridae</taxon>
        <taxon>Toxocara</taxon>
    </lineage>
</organism>
<keyword evidence="2" id="KW-1185">Reference proteome</keyword>
<name>A0A0B2W2X3_TOXCA</name>
<proteinExistence type="predicted"/>
<protein>
    <submittedName>
        <fullName evidence="1">Uncharacterized protein</fullName>
    </submittedName>
</protein>
<sequence>MASLLATSGSLSIERFIFYRYFLLPLVLMVRVVNAITCPLETVAGSKPSSSTKRKVCPDFKDDISEKFCCPSHVVPGSYYCCSEEHLSVMEAEEAAELRRQFIKNAVWNGSALMAAIMRQCKPAAAALNRFFSINMFGKLSTD</sequence>